<dbReference type="Proteomes" id="UP000313359">
    <property type="component" value="Unassembled WGS sequence"/>
</dbReference>
<evidence type="ECO:0000313" key="3">
    <source>
        <dbReference type="Proteomes" id="UP000313359"/>
    </source>
</evidence>
<dbReference type="STRING" id="1328759.A0A5C2S0B1"/>
<gene>
    <name evidence="2" type="ORF">L227DRAFT_578491</name>
</gene>
<organism evidence="2 3">
    <name type="scientific">Lentinus tigrinus ALCF2SS1-6</name>
    <dbReference type="NCBI Taxonomy" id="1328759"/>
    <lineage>
        <taxon>Eukaryota</taxon>
        <taxon>Fungi</taxon>
        <taxon>Dikarya</taxon>
        <taxon>Basidiomycota</taxon>
        <taxon>Agaricomycotina</taxon>
        <taxon>Agaricomycetes</taxon>
        <taxon>Polyporales</taxon>
        <taxon>Polyporaceae</taxon>
        <taxon>Lentinus</taxon>
    </lineage>
</organism>
<proteinExistence type="predicted"/>
<dbReference type="InterPro" id="IPR056672">
    <property type="entry name" value="DUF7770"/>
</dbReference>
<feature type="domain" description="DUF7770" evidence="1">
    <location>
        <begin position="45"/>
        <end position="179"/>
    </location>
</feature>
<accession>A0A5C2S0B1</accession>
<sequence>MSTPHTPKPIDTKQWQKRDRDVAVDTFIVTAVRMPGVFEDPSNPDSRQLIHWRGGGAYQQGGSGRSTSFDTRKWSTTDPEIEVQIISKNFTVSSSAADHWEAPLAKPYTTTDIYNLLENKRLNYFLYNGNGSGCLTWTTRLVKELEDEGVLPAGALVSFNEKVAKVRANPKYWVPAEPGAVFY</sequence>
<dbReference type="Pfam" id="PF24968">
    <property type="entry name" value="DUF7770"/>
    <property type="match status" value="1"/>
</dbReference>
<dbReference type="EMBL" id="ML122285">
    <property type="protein sequence ID" value="RPD56825.1"/>
    <property type="molecule type" value="Genomic_DNA"/>
</dbReference>
<name>A0A5C2S0B1_9APHY</name>
<evidence type="ECO:0000259" key="1">
    <source>
        <dbReference type="Pfam" id="PF24968"/>
    </source>
</evidence>
<dbReference type="OrthoDB" id="2731137at2759"/>
<dbReference type="AlphaFoldDB" id="A0A5C2S0B1"/>
<protein>
    <recommendedName>
        <fullName evidence="1">DUF7770 domain-containing protein</fullName>
    </recommendedName>
</protein>
<evidence type="ECO:0000313" key="2">
    <source>
        <dbReference type="EMBL" id="RPD56825.1"/>
    </source>
</evidence>
<keyword evidence="3" id="KW-1185">Reference proteome</keyword>
<reference evidence="2" key="1">
    <citation type="journal article" date="2018" name="Genome Biol. Evol.">
        <title>Genomics and development of Lentinus tigrinus, a white-rot wood-decaying mushroom with dimorphic fruiting bodies.</title>
        <authorList>
            <person name="Wu B."/>
            <person name="Xu Z."/>
            <person name="Knudson A."/>
            <person name="Carlson A."/>
            <person name="Chen N."/>
            <person name="Kovaka S."/>
            <person name="LaButti K."/>
            <person name="Lipzen A."/>
            <person name="Pennachio C."/>
            <person name="Riley R."/>
            <person name="Schakwitz W."/>
            <person name="Umezawa K."/>
            <person name="Ohm R.A."/>
            <person name="Grigoriev I.V."/>
            <person name="Nagy L.G."/>
            <person name="Gibbons J."/>
            <person name="Hibbett D."/>
        </authorList>
    </citation>
    <scope>NUCLEOTIDE SEQUENCE [LARGE SCALE GENOMIC DNA]</scope>
    <source>
        <strain evidence="2">ALCF2SS1-6</strain>
    </source>
</reference>